<feature type="transmembrane region" description="Helical" evidence="10">
    <location>
        <begin position="204"/>
        <end position="228"/>
    </location>
</feature>
<name>A0A239B4F4_9BACT</name>
<dbReference type="InterPro" id="IPR033480">
    <property type="entry name" value="sCache_2"/>
</dbReference>
<keyword evidence="3 10" id="KW-0812">Transmembrane</keyword>
<dbReference type="EMBL" id="FZOC01000004">
    <property type="protein sequence ID" value="SNS02729.1"/>
    <property type="molecule type" value="Genomic_DNA"/>
</dbReference>
<dbReference type="RefSeq" id="WP_089274618.1">
    <property type="nucleotide sequence ID" value="NZ_FZOC01000004.1"/>
</dbReference>
<dbReference type="GO" id="GO:0006935">
    <property type="term" value="P:chemotaxis"/>
    <property type="evidence" value="ECO:0007669"/>
    <property type="project" value="UniProtKB-ARBA"/>
</dbReference>
<dbReference type="Gene3D" id="1.10.287.950">
    <property type="entry name" value="Methyl-accepting chemotaxis protein"/>
    <property type="match status" value="1"/>
</dbReference>
<evidence type="ECO:0000256" key="1">
    <source>
        <dbReference type="ARBA" id="ARBA00004651"/>
    </source>
</evidence>
<dbReference type="PANTHER" id="PTHR32089">
    <property type="entry name" value="METHYL-ACCEPTING CHEMOTAXIS PROTEIN MCPB"/>
    <property type="match status" value="1"/>
</dbReference>
<keyword evidence="4 10" id="KW-1133">Transmembrane helix</keyword>
<evidence type="ECO:0000313" key="13">
    <source>
        <dbReference type="EMBL" id="SNS02729.1"/>
    </source>
</evidence>
<dbReference type="OrthoDB" id="9787709at2"/>
<evidence type="ECO:0000256" key="8">
    <source>
        <dbReference type="PROSITE-ProRule" id="PRU00284"/>
    </source>
</evidence>
<evidence type="ECO:0000256" key="7">
    <source>
        <dbReference type="ARBA" id="ARBA00029447"/>
    </source>
</evidence>
<dbReference type="AlphaFoldDB" id="A0A239B4F4"/>
<keyword evidence="2" id="KW-1003">Cell membrane</keyword>
<dbReference type="SMART" id="SM01049">
    <property type="entry name" value="Cache_2"/>
    <property type="match status" value="1"/>
</dbReference>
<dbReference type="Pfam" id="PF08269">
    <property type="entry name" value="dCache_2"/>
    <property type="match status" value="1"/>
</dbReference>
<dbReference type="PROSITE" id="PS50111">
    <property type="entry name" value="CHEMOTAXIS_TRANSDUC_2"/>
    <property type="match status" value="1"/>
</dbReference>
<feature type="coiled-coil region" evidence="9">
    <location>
        <begin position="280"/>
        <end position="317"/>
    </location>
</feature>
<dbReference type="FunFam" id="1.10.287.950:FF:000001">
    <property type="entry name" value="Methyl-accepting chemotaxis sensory transducer"/>
    <property type="match status" value="1"/>
</dbReference>
<dbReference type="SMART" id="SM00283">
    <property type="entry name" value="MA"/>
    <property type="match status" value="1"/>
</dbReference>
<evidence type="ECO:0000256" key="4">
    <source>
        <dbReference type="ARBA" id="ARBA00022989"/>
    </source>
</evidence>
<accession>A0A239B4F4</accession>
<dbReference type="SUPFAM" id="SSF58104">
    <property type="entry name" value="Methyl-accepting chemotaxis protein (MCP) signaling domain"/>
    <property type="match status" value="1"/>
</dbReference>
<dbReference type="Gene3D" id="3.30.450.20">
    <property type="entry name" value="PAS domain"/>
    <property type="match status" value="1"/>
</dbReference>
<dbReference type="InterPro" id="IPR004089">
    <property type="entry name" value="MCPsignal_dom"/>
</dbReference>
<evidence type="ECO:0000256" key="10">
    <source>
        <dbReference type="SAM" id="Phobius"/>
    </source>
</evidence>
<sequence length="605" mass="64156">MRNFTIKARIVLLIVIAVLFAALVGGAFTQQLLGVRDYAVGQTQQVMLAGEKDKLRLSVHALAMTLSEVAKDLREDKPLVADTMRRLVASIRFEEDKSGYFFIYEGTTVVTVPIKPEVTGKDLSGVKDKNGVAYVAELAKAAGAGGGFVEYVYDKPGKGIQPKLSYAEQIPGTPYWIGTGVYIDNIDEHKAAISSAIGGMVTSAVAMVGGVVLALLLLVVLPLSVLIFRSIVHPLTSATRAAEQVAGGDLNVSLAVAGKDETSNLELALNTMVGTLRTNMAAIEAKTREAEDKARAAEEATREAQEARAQAIRARQEGLLAAAVKLEAVVERLSSASEEISGQAETITRATDVQRERITETATAMEEMNATVLEVAKNATQAAEGAEGTRSLATEGNAVVTRSVAAMDALLTLSGELKADMDALGRRAQDISQVMTVITDIADQTNLLALNAAIEAARAGDAGRGFAVVADEVRKLAEKTMNATREVGETVRAVQDVSRQNVAGMEQAARAISESTELVRKSGVSLDEILRMSQTTALQVQSIATAAEEQSAASEEINQSVEQVNVIAGETSDGMRQTGEAIRELAEQAETLRSLVAQLKREGQS</sequence>
<keyword evidence="9" id="KW-0175">Coiled coil</keyword>
<protein>
    <submittedName>
        <fullName evidence="13">Methyl-accepting chemotaxis sensory transducer with Cache sensor</fullName>
    </submittedName>
</protein>
<dbReference type="CDD" id="cd11386">
    <property type="entry name" value="MCP_signal"/>
    <property type="match status" value="1"/>
</dbReference>
<evidence type="ECO:0000259" key="12">
    <source>
        <dbReference type="PROSITE" id="PS50885"/>
    </source>
</evidence>
<organism evidence="13 14">
    <name type="scientific">Humidesulfovibrio mexicanus</name>
    <dbReference type="NCBI Taxonomy" id="147047"/>
    <lineage>
        <taxon>Bacteria</taxon>
        <taxon>Pseudomonadati</taxon>
        <taxon>Thermodesulfobacteriota</taxon>
        <taxon>Desulfovibrionia</taxon>
        <taxon>Desulfovibrionales</taxon>
        <taxon>Desulfovibrionaceae</taxon>
        <taxon>Humidesulfovibrio</taxon>
    </lineage>
</organism>
<comment type="similarity">
    <text evidence="7">Belongs to the methyl-accepting chemotaxis (MCP) protein family.</text>
</comment>
<reference evidence="13 14" key="1">
    <citation type="submission" date="2017-06" db="EMBL/GenBank/DDBJ databases">
        <authorList>
            <person name="Kim H.J."/>
            <person name="Triplett B.A."/>
        </authorList>
    </citation>
    <scope>NUCLEOTIDE SEQUENCE [LARGE SCALE GENOMIC DNA]</scope>
    <source>
        <strain evidence="13 14">DSM 13116</strain>
    </source>
</reference>
<evidence type="ECO:0000256" key="9">
    <source>
        <dbReference type="SAM" id="Coils"/>
    </source>
</evidence>
<dbReference type="GO" id="GO:0005886">
    <property type="term" value="C:plasma membrane"/>
    <property type="evidence" value="ECO:0007669"/>
    <property type="project" value="UniProtKB-SubCell"/>
</dbReference>
<evidence type="ECO:0000313" key="14">
    <source>
        <dbReference type="Proteomes" id="UP000198324"/>
    </source>
</evidence>
<gene>
    <name evidence="13" type="ORF">SAMN04488503_2423</name>
</gene>
<dbReference type="PANTHER" id="PTHR32089:SF112">
    <property type="entry name" value="LYSOZYME-LIKE PROTEIN-RELATED"/>
    <property type="match status" value="1"/>
</dbReference>
<dbReference type="CDD" id="cd06225">
    <property type="entry name" value="HAMP"/>
    <property type="match status" value="1"/>
</dbReference>
<evidence type="ECO:0000256" key="5">
    <source>
        <dbReference type="ARBA" id="ARBA00023136"/>
    </source>
</evidence>
<feature type="domain" description="Methyl-accepting transducer" evidence="11">
    <location>
        <begin position="329"/>
        <end position="565"/>
    </location>
</feature>
<dbReference type="SMART" id="SM00304">
    <property type="entry name" value="HAMP"/>
    <property type="match status" value="1"/>
</dbReference>
<keyword evidence="5 10" id="KW-0472">Membrane</keyword>
<keyword evidence="14" id="KW-1185">Reference proteome</keyword>
<dbReference type="Pfam" id="PF00015">
    <property type="entry name" value="MCPsignal"/>
    <property type="match status" value="1"/>
</dbReference>
<evidence type="ECO:0000256" key="3">
    <source>
        <dbReference type="ARBA" id="ARBA00022692"/>
    </source>
</evidence>
<evidence type="ECO:0000256" key="2">
    <source>
        <dbReference type="ARBA" id="ARBA00022475"/>
    </source>
</evidence>
<evidence type="ECO:0000259" key="11">
    <source>
        <dbReference type="PROSITE" id="PS50111"/>
    </source>
</evidence>
<proteinExistence type="inferred from homology"/>
<dbReference type="PROSITE" id="PS50885">
    <property type="entry name" value="HAMP"/>
    <property type="match status" value="1"/>
</dbReference>
<keyword evidence="6 8" id="KW-0807">Transducer</keyword>
<feature type="domain" description="HAMP" evidence="12">
    <location>
        <begin position="229"/>
        <end position="281"/>
    </location>
</feature>
<evidence type="ECO:0000256" key="6">
    <source>
        <dbReference type="ARBA" id="ARBA00023224"/>
    </source>
</evidence>
<dbReference type="Proteomes" id="UP000198324">
    <property type="component" value="Unassembled WGS sequence"/>
</dbReference>
<comment type="subcellular location">
    <subcellularLocation>
        <location evidence="1">Cell membrane</location>
        <topology evidence="1">Multi-pass membrane protein</topology>
    </subcellularLocation>
</comment>
<dbReference type="Gene3D" id="1.10.8.500">
    <property type="entry name" value="HAMP domain in histidine kinase"/>
    <property type="match status" value="1"/>
</dbReference>
<dbReference type="GO" id="GO:0007165">
    <property type="term" value="P:signal transduction"/>
    <property type="evidence" value="ECO:0007669"/>
    <property type="project" value="UniProtKB-KW"/>
</dbReference>
<dbReference type="InterPro" id="IPR004010">
    <property type="entry name" value="Double_Cache_2"/>
</dbReference>
<dbReference type="Pfam" id="PF00672">
    <property type="entry name" value="HAMP"/>
    <property type="match status" value="1"/>
</dbReference>
<dbReference type="InterPro" id="IPR003660">
    <property type="entry name" value="HAMP_dom"/>
</dbReference>